<protein>
    <submittedName>
        <fullName evidence="2">Uncharacterized protein</fullName>
    </submittedName>
</protein>
<comment type="caution">
    <text evidence="2">The sequence shown here is derived from an EMBL/GenBank/DDBJ whole genome shotgun (WGS) entry which is preliminary data.</text>
</comment>
<evidence type="ECO:0000313" key="3">
    <source>
        <dbReference type="Proteomes" id="UP001140453"/>
    </source>
</evidence>
<proteinExistence type="predicted"/>
<dbReference type="EMBL" id="JAPEVB010000002">
    <property type="protein sequence ID" value="KAJ4393485.1"/>
    <property type="molecule type" value="Genomic_DNA"/>
</dbReference>
<name>A0A9W8YZB6_9PEZI</name>
<feature type="compositionally biased region" description="Polar residues" evidence="1">
    <location>
        <begin position="116"/>
        <end position="126"/>
    </location>
</feature>
<feature type="compositionally biased region" description="Low complexity" evidence="1">
    <location>
        <begin position="127"/>
        <end position="152"/>
    </location>
</feature>
<accession>A0A9W8YZB6</accession>
<sequence>MVSLPGDVTTMGLCIAKITILSYSGLPADCHGLTRDGYDGNDLVRQPADGYSTIRFGSWPTATTVLYLQQIKREDVHSEKTNTQPNSPRLPLGYVGEHSFSFTPTPSMLDLDINSEPASSGPSNQYTPSRASSRPGSTRSTRTASTSSQSSSWGGITLASSDTESVRSGGSLPPPPIPSSSNVSQRRWSTSTSSSFNANAFIVTDGFRPTPAEEMPPAYESRPGSLYNETMKYPAGLGMPGTPKP</sequence>
<dbReference type="Proteomes" id="UP001140453">
    <property type="component" value="Unassembled WGS sequence"/>
</dbReference>
<reference evidence="2" key="1">
    <citation type="submission" date="2022-10" db="EMBL/GenBank/DDBJ databases">
        <title>Tapping the CABI collections for fungal endophytes: first genome assemblies for Collariella, Neodidymelliopsis, Ascochyta clinopodiicola, Didymella pomorum, Didymosphaeria variabile, Neocosmospora piperis and Neocucurbitaria cava.</title>
        <authorList>
            <person name="Hill R."/>
        </authorList>
    </citation>
    <scope>NUCLEOTIDE SEQUENCE</scope>
    <source>
        <strain evidence="2">IMI 355082</strain>
    </source>
</reference>
<keyword evidence="3" id="KW-1185">Reference proteome</keyword>
<dbReference type="AlphaFoldDB" id="A0A9W8YZB6"/>
<feature type="region of interest" description="Disordered" evidence="1">
    <location>
        <begin position="76"/>
        <end position="195"/>
    </location>
</feature>
<evidence type="ECO:0000313" key="2">
    <source>
        <dbReference type="EMBL" id="KAJ4393485.1"/>
    </source>
</evidence>
<gene>
    <name evidence="2" type="ORF">N0V93_002697</name>
</gene>
<feature type="region of interest" description="Disordered" evidence="1">
    <location>
        <begin position="207"/>
        <end position="245"/>
    </location>
</feature>
<organism evidence="2 3">
    <name type="scientific">Gnomoniopsis smithogilvyi</name>
    <dbReference type="NCBI Taxonomy" id="1191159"/>
    <lineage>
        <taxon>Eukaryota</taxon>
        <taxon>Fungi</taxon>
        <taxon>Dikarya</taxon>
        <taxon>Ascomycota</taxon>
        <taxon>Pezizomycotina</taxon>
        <taxon>Sordariomycetes</taxon>
        <taxon>Sordariomycetidae</taxon>
        <taxon>Diaporthales</taxon>
        <taxon>Gnomoniaceae</taxon>
        <taxon>Gnomoniopsis</taxon>
    </lineage>
</organism>
<evidence type="ECO:0000256" key="1">
    <source>
        <dbReference type="SAM" id="MobiDB-lite"/>
    </source>
</evidence>
<dbReference type="OrthoDB" id="4940902at2759"/>